<organism evidence="3 4">
    <name type="scientific">Pullulanibacillus pueri</name>
    <dbReference type="NCBI Taxonomy" id="1437324"/>
    <lineage>
        <taxon>Bacteria</taxon>
        <taxon>Bacillati</taxon>
        <taxon>Bacillota</taxon>
        <taxon>Bacilli</taxon>
        <taxon>Bacillales</taxon>
        <taxon>Sporolactobacillaceae</taxon>
        <taxon>Pullulanibacillus</taxon>
    </lineage>
</organism>
<dbReference type="Gene3D" id="4.10.810.10">
    <property type="entry name" value="Virus Scaffolding Protein, Chain A"/>
    <property type="match status" value="1"/>
</dbReference>
<proteinExistence type="inferred from homology"/>
<dbReference type="Pfam" id="PF08864">
    <property type="entry name" value="UPF0302"/>
    <property type="match status" value="1"/>
</dbReference>
<dbReference type="HAMAP" id="MF_00760">
    <property type="entry name" value="UPF0302"/>
    <property type="match status" value="1"/>
</dbReference>
<reference evidence="3" key="1">
    <citation type="journal article" date="2014" name="Int. J. Syst. Evol. Microbiol.">
        <title>Complete genome sequence of Corynebacterium casei LMG S-19264T (=DSM 44701T), isolated from a smear-ripened cheese.</title>
        <authorList>
            <consortium name="US DOE Joint Genome Institute (JGI-PGF)"/>
            <person name="Walter F."/>
            <person name="Albersmeier A."/>
            <person name="Kalinowski J."/>
            <person name="Ruckert C."/>
        </authorList>
    </citation>
    <scope>NUCLEOTIDE SEQUENCE</scope>
    <source>
        <strain evidence="3">CGMCC 1.12777</strain>
    </source>
</reference>
<protein>
    <recommendedName>
        <fullName evidence="1">UPF0302 protein GCM10007096_13110</fullName>
    </recommendedName>
</protein>
<evidence type="ECO:0000256" key="1">
    <source>
        <dbReference type="HAMAP-Rule" id="MF_00760"/>
    </source>
</evidence>
<evidence type="ECO:0000313" key="4">
    <source>
        <dbReference type="Proteomes" id="UP000656813"/>
    </source>
</evidence>
<dbReference type="PIRSF" id="PIRSF007165">
    <property type="entry name" value="UCP007165"/>
    <property type="match status" value="1"/>
</dbReference>
<comment type="similarity">
    <text evidence="1">Belongs to the UPF0302 family.</text>
</comment>
<dbReference type="InterPro" id="IPR011188">
    <property type="entry name" value="UPF0302"/>
</dbReference>
<sequence length="178" mass="21408">MEQMISIEEKRSFLKWFLRSYQLKSRECIWLLNYILSDEHLLGLLKFVDNISGCPRAIVVSEKNVPHPAFIYRKQEVETHEPEKAFHDIRMDQEEAIYIHLMFPSSSRSSEYVSILEENPYDRRHLSDRYGEEVKLLIEKSEKQFMMTYLEKKIDESLEKKDKNQFERLVAELQKLMV</sequence>
<dbReference type="Gene3D" id="3.40.1530.30">
    <property type="entry name" value="Uncharacterised family UPF0302, N-terminal domain"/>
    <property type="match status" value="1"/>
</dbReference>
<dbReference type="Pfam" id="PF08858">
    <property type="entry name" value="IDEAL"/>
    <property type="match status" value="1"/>
</dbReference>
<name>A0A8J3ELD6_9BACL</name>
<dbReference type="InterPro" id="IPR014957">
    <property type="entry name" value="IDEAL_dom"/>
</dbReference>
<dbReference type="InterPro" id="IPR027393">
    <property type="entry name" value="Virus_scaffolding_prot_C"/>
</dbReference>
<dbReference type="RefSeq" id="WP_188496601.1">
    <property type="nucleotide sequence ID" value="NZ_BMFV01000007.1"/>
</dbReference>
<gene>
    <name evidence="3" type="ORF">GCM10007096_13110</name>
</gene>
<evidence type="ECO:0000313" key="3">
    <source>
        <dbReference type="EMBL" id="GGH78934.1"/>
    </source>
</evidence>
<keyword evidence="4" id="KW-1185">Reference proteome</keyword>
<evidence type="ECO:0000259" key="2">
    <source>
        <dbReference type="SMART" id="SM00914"/>
    </source>
</evidence>
<dbReference type="AlphaFoldDB" id="A0A8J3ELD6"/>
<dbReference type="SMART" id="SM00914">
    <property type="entry name" value="IDEAL"/>
    <property type="match status" value="1"/>
</dbReference>
<dbReference type="Proteomes" id="UP000656813">
    <property type="component" value="Unassembled WGS sequence"/>
</dbReference>
<reference evidence="3" key="2">
    <citation type="submission" date="2020-09" db="EMBL/GenBank/DDBJ databases">
        <authorList>
            <person name="Sun Q."/>
            <person name="Zhou Y."/>
        </authorList>
    </citation>
    <scope>NUCLEOTIDE SEQUENCE</scope>
    <source>
        <strain evidence="3">CGMCC 1.12777</strain>
    </source>
</reference>
<comment type="caution">
    <text evidence="3">The sequence shown here is derived from an EMBL/GenBank/DDBJ whole genome shotgun (WGS) entry which is preliminary data.</text>
</comment>
<dbReference type="NCBIfam" id="NF002965">
    <property type="entry name" value="PRK03636.1"/>
    <property type="match status" value="1"/>
</dbReference>
<feature type="domain" description="IDEAL" evidence="2">
    <location>
        <begin position="137"/>
        <end position="173"/>
    </location>
</feature>
<dbReference type="EMBL" id="BMFV01000007">
    <property type="protein sequence ID" value="GGH78934.1"/>
    <property type="molecule type" value="Genomic_DNA"/>
</dbReference>
<dbReference type="InterPro" id="IPR014963">
    <property type="entry name" value="UPF0302_N"/>
</dbReference>
<accession>A0A8J3ELD6</accession>
<dbReference type="InterPro" id="IPR038091">
    <property type="entry name" value="UPF0302_N_sf"/>
</dbReference>